<dbReference type="VEuPathDB" id="FungiDB:F9C07_1302"/>
<accession>A0A7U2MR95</accession>
<feature type="region of interest" description="Disordered" evidence="1">
    <location>
        <begin position="1"/>
        <end position="36"/>
    </location>
</feature>
<protein>
    <submittedName>
        <fullName evidence="2">Uncharacterized protein</fullName>
    </submittedName>
</protein>
<feature type="compositionally biased region" description="Polar residues" evidence="1">
    <location>
        <begin position="18"/>
        <end position="34"/>
    </location>
</feature>
<proteinExistence type="predicted"/>
<evidence type="ECO:0000313" key="2">
    <source>
        <dbReference type="EMBL" id="QRD88320.1"/>
    </source>
</evidence>
<feature type="compositionally biased region" description="Low complexity" evidence="1">
    <location>
        <begin position="1"/>
        <end position="10"/>
    </location>
</feature>
<keyword evidence="3" id="KW-1185">Reference proteome</keyword>
<evidence type="ECO:0000313" key="3">
    <source>
        <dbReference type="Proteomes" id="UP000596276"/>
    </source>
</evidence>
<dbReference type="AlphaFoldDB" id="A0A7U2MR95"/>
<organism evidence="2 3">
    <name type="scientific">Aspergillus flavus (strain ATCC 200026 / FGSC A1120 / IAM 13836 / NRRL 3357 / JCM 12722 / SRRC 167)</name>
    <dbReference type="NCBI Taxonomy" id="332952"/>
    <lineage>
        <taxon>Eukaryota</taxon>
        <taxon>Fungi</taxon>
        <taxon>Dikarya</taxon>
        <taxon>Ascomycota</taxon>
        <taxon>Pezizomycotina</taxon>
        <taxon>Eurotiomycetes</taxon>
        <taxon>Eurotiomycetidae</taxon>
        <taxon>Eurotiales</taxon>
        <taxon>Aspergillaceae</taxon>
        <taxon>Aspergillus</taxon>
        <taxon>Aspergillus subgen. Circumdati</taxon>
    </lineage>
</organism>
<reference evidence="3" key="1">
    <citation type="journal article" date="2021" name="G3 (Bethesda)">
        <title>Chromosome assembled and annotated genome sequence of Aspergillus flavus NRRL 3357.</title>
        <authorList>
            <person name="Skerker J.M."/>
            <person name="Pianalto K.M."/>
            <person name="Mondo S.J."/>
            <person name="Yang K."/>
            <person name="Arkin A.P."/>
            <person name="Keller N.P."/>
            <person name="Grigoriev I.V."/>
            <person name="Louise Glass N.L."/>
        </authorList>
    </citation>
    <scope>NUCLEOTIDE SEQUENCE [LARGE SCALE GENOMIC DNA]</scope>
    <source>
        <strain evidence="3">ATCC 200026 / FGSC A1120 / IAM 13836 / NRRL 3357 / JCM 12722 / SRRC 167</strain>
    </source>
</reference>
<dbReference type="EMBL" id="CP044619">
    <property type="protein sequence ID" value="QRD88320.1"/>
    <property type="molecule type" value="Genomic_DNA"/>
</dbReference>
<sequence>MSMNNSPSRMNSRKLLSRISQSAVHVRGSGSSSNESRKCIQKPQLLLWEKWLYAGAAGQKFLLCGDVVEDVLPSHDQLSTTFAIPEPEQELMKVLTNIFN</sequence>
<evidence type="ECO:0000256" key="1">
    <source>
        <dbReference type="SAM" id="MobiDB-lite"/>
    </source>
</evidence>
<name>A0A7U2MR95_ASPFN</name>
<dbReference type="Proteomes" id="UP000596276">
    <property type="component" value="Chromosome 1"/>
</dbReference>
<gene>
    <name evidence="2" type="ORF">F9C07_1302</name>
</gene>